<evidence type="ECO:0000313" key="2">
    <source>
        <dbReference type="EMBL" id="GHO52450.1"/>
    </source>
</evidence>
<organism evidence="2 3">
    <name type="scientific">Ktedonobacter robiniae</name>
    <dbReference type="NCBI Taxonomy" id="2778365"/>
    <lineage>
        <taxon>Bacteria</taxon>
        <taxon>Bacillati</taxon>
        <taxon>Chloroflexota</taxon>
        <taxon>Ktedonobacteria</taxon>
        <taxon>Ktedonobacterales</taxon>
        <taxon>Ktedonobacteraceae</taxon>
        <taxon>Ktedonobacter</taxon>
    </lineage>
</organism>
<protein>
    <recommendedName>
        <fullName evidence="1">CHAD domain-containing protein</fullName>
    </recommendedName>
</protein>
<sequence>MAKARAIHGLQPQATTGENARKIIETRLDELYQWEKYVGEAYRSRELHDMRIAAKRLRYTLELFADTLPPTCAVLVKDVEQIQGELGELHDNDVMVALLRLCLGSVGGGNPYQTALTQAPTLARQKSQGKIVVEPGLVAHMTNPKVAPSAEERLGLEVLLRAYEKQREQSYMAFREHWQQLQERDFRRELLYAIHG</sequence>
<dbReference type="Gene3D" id="1.40.20.10">
    <property type="entry name" value="CHAD domain"/>
    <property type="match status" value="1"/>
</dbReference>
<name>A0ABQ3UJ53_9CHLR</name>
<dbReference type="EMBL" id="BNJG01000001">
    <property type="protein sequence ID" value="GHO52450.1"/>
    <property type="molecule type" value="Genomic_DNA"/>
</dbReference>
<proteinExistence type="predicted"/>
<dbReference type="PANTHER" id="PTHR39339">
    <property type="entry name" value="SLR1444 PROTEIN"/>
    <property type="match status" value="1"/>
</dbReference>
<evidence type="ECO:0000313" key="3">
    <source>
        <dbReference type="Proteomes" id="UP000654345"/>
    </source>
</evidence>
<keyword evidence="3" id="KW-1185">Reference proteome</keyword>
<gene>
    <name evidence="2" type="ORF">KSB_09250</name>
</gene>
<comment type="caution">
    <text evidence="2">The sequence shown here is derived from an EMBL/GenBank/DDBJ whole genome shotgun (WGS) entry which is preliminary data.</text>
</comment>
<dbReference type="InterPro" id="IPR038186">
    <property type="entry name" value="CHAD_dom_sf"/>
</dbReference>
<dbReference type="Pfam" id="PF05235">
    <property type="entry name" value="CHAD"/>
    <property type="match status" value="1"/>
</dbReference>
<dbReference type="RefSeq" id="WP_201369358.1">
    <property type="nucleotide sequence ID" value="NZ_BNJG01000001.1"/>
</dbReference>
<dbReference type="InterPro" id="IPR007899">
    <property type="entry name" value="CHAD_dom"/>
</dbReference>
<dbReference type="PANTHER" id="PTHR39339:SF1">
    <property type="entry name" value="CHAD DOMAIN-CONTAINING PROTEIN"/>
    <property type="match status" value="1"/>
</dbReference>
<dbReference type="Proteomes" id="UP000654345">
    <property type="component" value="Unassembled WGS sequence"/>
</dbReference>
<evidence type="ECO:0000259" key="1">
    <source>
        <dbReference type="Pfam" id="PF05235"/>
    </source>
</evidence>
<accession>A0ABQ3UJ53</accession>
<reference evidence="2 3" key="1">
    <citation type="journal article" date="2021" name="Int. J. Syst. Evol. Microbiol.">
        <title>Reticulibacter mediterranei gen. nov., sp. nov., within the new family Reticulibacteraceae fam. nov., and Ktedonospora formicarum gen. nov., sp. nov., Ktedonobacter robiniae sp. nov., Dictyobacter formicarum sp. nov. and Dictyobacter arantiisoli sp. nov., belonging to the class Ktedonobacteria.</title>
        <authorList>
            <person name="Yabe S."/>
            <person name="Zheng Y."/>
            <person name="Wang C.M."/>
            <person name="Sakai Y."/>
            <person name="Abe K."/>
            <person name="Yokota A."/>
            <person name="Donadio S."/>
            <person name="Cavaletti L."/>
            <person name="Monciardini P."/>
        </authorList>
    </citation>
    <scope>NUCLEOTIDE SEQUENCE [LARGE SCALE GENOMIC DNA]</scope>
    <source>
        <strain evidence="2 3">SOSP1-30</strain>
    </source>
</reference>
<feature type="domain" description="CHAD" evidence="1">
    <location>
        <begin position="17"/>
        <end position="100"/>
    </location>
</feature>